<organism evidence="8 9">
    <name type="scientific">Aspergillus violaceofuscus (strain CBS 115571)</name>
    <dbReference type="NCBI Taxonomy" id="1450538"/>
    <lineage>
        <taxon>Eukaryota</taxon>
        <taxon>Fungi</taxon>
        <taxon>Dikarya</taxon>
        <taxon>Ascomycota</taxon>
        <taxon>Pezizomycotina</taxon>
        <taxon>Eurotiomycetes</taxon>
        <taxon>Eurotiomycetidae</taxon>
        <taxon>Eurotiales</taxon>
        <taxon>Aspergillaceae</taxon>
        <taxon>Aspergillus</taxon>
    </lineage>
</organism>
<dbReference type="AlphaFoldDB" id="A0A2V5IHC5"/>
<evidence type="ECO:0000256" key="2">
    <source>
        <dbReference type="ARBA" id="ARBA00010139"/>
    </source>
</evidence>
<dbReference type="STRING" id="1450538.A0A2V5IHC5"/>
<dbReference type="InterPro" id="IPR020946">
    <property type="entry name" value="Flavin_mOase-like"/>
</dbReference>
<evidence type="ECO:0000256" key="3">
    <source>
        <dbReference type="ARBA" id="ARBA00022630"/>
    </source>
</evidence>
<keyword evidence="4" id="KW-0274">FAD</keyword>
<dbReference type="GO" id="GO:0004497">
    <property type="term" value="F:monooxygenase activity"/>
    <property type="evidence" value="ECO:0007669"/>
    <property type="project" value="UniProtKB-KW"/>
</dbReference>
<evidence type="ECO:0000313" key="8">
    <source>
        <dbReference type="EMBL" id="PYI19086.1"/>
    </source>
</evidence>
<accession>A0A2V5IHC5</accession>
<protein>
    <submittedName>
        <fullName evidence="8">FAD/NAD(P)-binding domain-containing protein</fullName>
    </submittedName>
</protein>
<comment type="similarity">
    <text evidence="2">Belongs to the FAD-binding monooxygenase family.</text>
</comment>
<proteinExistence type="inferred from homology"/>
<evidence type="ECO:0000256" key="1">
    <source>
        <dbReference type="ARBA" id="ARBA00001974"/>
    </source>
</evidence>
<dbReference type="InterPro" id="IPR050775">
    <property type="entry name" value="FAD-binding_Monooxygenases"/>
</dbReference>
<evidence type="ECO:0000313" key="9">
    <source>
        <dbReference type="Proteomes" id="UP000249829"/>
    </source>
</evidence>
<dbReference type="EMBL" id="KZ825138">
    <property type="protein sequence ID" value="PYI19086.1"/>
    <property type="molecule type" value="Genomic_DNA"/>
</dbReference>
<name>A0A2V5IHC5_ASPV1</name>
<comment type="cofactor">
    <cofactor evidence="1">
        <name>FAD</name>
        <dbReference type="ChEBI" id="CHEBI:57692"/>
    </cofactor>
</comment>
<dbReference type="Pfam" id="PF00743">
    <property type="entry name" value="FMO-like"/>
    <property type="match status" value="1"/>
</dbReference>
<dbReference type="InterPro" id="IPR036188">
    <property type="entry name" value="FAD/NAD-bd_sf"/>
</dbReference>
<keyword evidence="7" id="KW-0503">Monooxygenase</keyword>
<evidence type="ECO:0000256" key="7">
    <source>
        <dbReference type="ARBA" id="ARBA00023033"/>
    </source>
</evidence>
<gene>
    <name evidence="8" type="ORF">BO99DRAFT_412964</name>
</gene>
<keyword evidence="9" id="KW-1185">Reference proteome</keyword>
<dbReference type="SUPFAM" id="SSF51905">
    <property type="entry name" value="FAD/NAD(P)-binding domain"/>
    <property type="match status" value="1"/>
</dbReference>
<dbReference type="Proteomes" id="UP000249829">
    <property type="component" value="Unassembled WGS sequence"/>
</dbReference>
<dbReference type="OMA" id="CFVRTPN"/>
<dbReference type="Gene3D" id="3.50.50.60">
    <property type="entry name" value="FAD/NAD(P)-binding domain"/>
    <property type="match status" value="2"/>
</dbReference>
<keyword evidence="3" id="KW-0285">Flavoprotein</keyword>
<keyword evidence="6" id="KW-0560">Oxidoreductase</keyword>
<evidence type="ECO:0000256" key="6">
    <source>
        <dbReference type="ARBA" id="ARBA00023002"/>
    </source>
</evidence>
<keyword evidence="5" id="KW-0521">NADP</keyword>
<dbReference type="PANTHER" id="PTHR43098">
    <property type="entry name" value="L-ORNITHINE N(5)-MONOOXYGENASE-RELATED"/>
    <property type="match status" value="1"/>
</dbReference>
<evidence type="ECO:0000256" key="4">
    <source>
        <dbReference type="ARBA" id="ARBA00022827"/>
    </source>
</evidence>
<reference evidence="8 9" key="1">
    <citation type="submission" date="2018-02" db="EMBL/GenBank/DDBJ databases">
        <title>The genomes of Aspergillus section Nigri reveals drivers in fungal speciation.</title>
        <authorList>
            <consortium name="DOE Joint Genome Institute"/>
            <person name="Vesth T.C."/>
            <person name="Nybo J."/>
            <person name="Theobald S."/>
            <person name="Brandl J."/>
            <person name="Frisvad J.C."/>
            <person name="Nielsen K.F."/>
            <person name="Lyhne E.K."/>
            <person name="Kogle M.E."/>
            <person name="Kuo A."/>
            <person name="Riley R."/>
            <person name="Clum A."/>
            <person name="Nolan M."/>
            <person name="Lipzen A."/>
            <person name="Salamov A."/>
            <person name="Henrissat B."/>
            <person name="Wiebenga A."/>
            <person name="De vries R.P."/>
            <person name="Grigoriev I.V."/>
            <person name="Mortensen U.H."/>
            <person name="Andersen M.R."/>
            <person name="Baker S.E."/>
        </authorList>
    </citation>
    <scope>NUCLEOTIDE SEQUENCE [LARGE SCALE GENOMIC DNA]</scope>
    <source>
        <strain evidence="8 9">CBS 115571</strain>
    </source>
</reference>
<sequence>MVGIQQPPPDYDMIIVGAGFAGVTLLYHLRKQGHRCRVLEAGSDLGGTWFWNRYPGARVDTEAPFYGLSIPEIWESWQWSEKFPSQPELRRYFAYLDKMLGLKEDIDFHTRVTHGQFREDRWHITTANAGHLTSRFLIACPGPGTVPHIPSFPGLESFEGTVTHSYEWPEEGIELAGKRAAVIGTGASGVQIVQDWAKRAQHLTVFQRTPNTALPMQAEGWAPDATLTHAAFYQYRHTHLSGVNYQFTPLNTSDVADPAARQAFRESLWQRGGFPYVYANYQDVMTNAAANREMYDFWATKTRARIVDPRKRDLLAPLEPLHPMGAKRPTVELDYYDQFNRPNVDLVDLRASAIRSFEPKGLTTTDGRFLPLDVVALATGFDMITGGLTHMGLESVDGEALYDQWRAEGGVQTYLGMTIHGYPNLFFLAGPQGPLSFSSGPIGIEVQCQLICEAMQSLHAGGHTIFEPTAPAQAAWSQRVKAMFDGTLFLQSPDSWFLGGNIPGKKRELLTYAAGLPQYQKDCQQAFGTWEGFVRR</sequence>
<evidence type="ECO:0000256" key="5">
    <source>
        <dbReference type="ARBA" id="ARBA00022857"/>
    </source>
</evidence>
<dbReference type="PANTHER" id="PTHR43098:SF3">
    <property type="entry name" value="L-ORNITHINE N(5)-MONOOXYGENASE-RELATED"/>
    <property type="match status" value="1"/>
</dbReference>